<organism evidence="1 2">
    <name type="scientific">Sulfitobacter phage EE36phi1</name>
    <dbReference type="NCBI Taxonomy" id="490913"/>
    <lineage>
        <taxon>Viruses</taxon>
        <taxon>Duplodnaviria</taxon>
        <taxon>Heunggongvirae</taxon>
        <taxon>Uroviricota</taxon>
        <taxon>Caudoviricetes</taxon>
        <taxon>Schitoviridae</taxon>
        <taxon>Rhodovirinae</taxon>
        <taxon>Aorunvirus</taxon>
        <taxon>Aorunvirus EE36phi1</taxon>
    </lineage>
</organism>
<dbReference type="EMBL" id="FJ591094">
    <property type="protein sequence ID" value="ACL81382.1"/>
    <property type="molecule type" value="Genomic_DNA"/>
</dbReference>
<evidence type="ECO:0000313" key="2">
    <source>
        <dbReference type="Proteomes" id="UP000002342"/>
    </source>
</evidence>
<accession>C4NTB6</accession>
<dbReference type="OrthoDB" id="21917at10239"/>
<evidence type="ECO:0000313" key="1">
    <source>
        <dbReference type="EMBL" id="ACL81382.1"/>
    </source>
</evidence>
<dbReference type="KEGG" id="vg:7874769"/>
<name>C4NTB6_9CAUD</name>
<protein>
    <submittedName>
        <fullName evidence="1">Uncharacterized protein</fullName>
    </submittedName>
</protein>
<dbReference type="Proteomes" id="UP000002342">
    <property type="component" value="Segment"/>
</dbReference>
<keyword evidence="2" id="KW-1185">Reference proteome</keyword>
<sequence length="134" mass="13869">MAEQRALVLIDGQIQELPIGDTLAGVVGSPSSMVQTEITATAYSTMNDDFAGNVVRRMNNSTTQTITVEPSMTGGQPVTFIRVGTGVVTFAAGSGVTILSAGSHLSIASRYGSATLIPDATTANTYYLVGHLNT</sequence>
<reference evidence="1 2" key="1">
    <citation type="journal article" date="2009" name="Environ. Microbiol.">
        <title>Genome sequences of two novel phages infecting marine roseobacters.</title>
        <authorList>
            <person name="Zhao Y."/>
            <person name="Wang K."/>
            <person name="Jiao N."/>
            <person name="Chen F."/>
        </authorList>
    </citation>
    <scope>NUCLEOTIDE SEQUENCE</scope>
    <source>
        <strain evidence="1">EE36P1</strain>
    </source>
</reference>
<dbReference type="RefSeq" id="YP_002898964.1">
    <property type="nucleotide sequence ID" value="NC_012696.1"/>
</dbReference>
<proteinExistence type="predicted"/>
<dbReference type="GeneID" id="7874769"/>